<evidence type="ECO:0000256" key="1">
    <source>
        <dbReference type="ARBA" id="ARBA00007125"/>
    </source>
</evidence>
<dbReference type="GO" id="GO:0006357">
    <property type="term" value="P:regulation of transcription by RNA polymerase II"/>
    <property type="evidence" value="ECO:0007669"/>
    <property type="project" value="TreeGrafter"/>
</dbReference>
<dbReference type="PANTHER" id="PTHR30005">
    <property type="entry name" value="EXOPOLYPHOSPHATASE"/>
    <property type="match status" value="1"/>
</dbReference>
<dbReference type="InterPro" id="IPR003695">
    <property type="entry name" value="Ppx_GppA_N"/>
</dbReference>
<evidence type="ECO:0000313" key="5">
    <source>
        <dbReference type="Proteomes" id="UP000636394"/>
    </source>
</evidence>
<dbReference type="AlphaFoldDB" id="A0A9E6SUP4"/>
<dbReference type="RefSeq" id="WP_165059661.1">
    <property type="nucleotide sequence ID" value="NZ_CP072829.1"/>
</dbReference>
<dbReference type="Proteomes" id="UP000636394">
    <property type="component" value="Unassembled WGS sequence"/>
</dbReference>
<name>A0A9E6SUP4_9ACTN</name>
<evidence type="ECO:0000313" key="3">
    <source>
        <dbReference type="EMBL" id="NHM13277.1"/>
    </source>
</evidence>
<sequence>MPRYAVIDLGSNTIRLVVYDVDKLRKHEVNPGFKRLVNDKAMAGLAAFINKKGAFSPMGVDRAASVLKDHVRHARYFDCKRIDIFATAVVRNATNCRDVVAELEERVGVPVNVLSGEDEAHLDFVGATCDRVIDRGTLIDIGGGSTELVSIRGGRDRERASVPQGSLSSFSDFVAGILPTADELKAIRKAFAKNLAATCDASAFSASTLYGVGGSVRASAKMRAVMDGTDEKPCTVTKGDIADILAACTADPNSYGHGALKACAERVHTLTPGCAVIGSLMKTLGADKLDICKYGVREGYLIERVLGE</sequence>
<reference evidence="3 5" key="1">
    <citation type="submission" date="2019-11" db="EMBL/GenBank/DDBJ databases">
        <title>Eggerthellaceae novel genus isolated from the rectal contents of marmort.</title>
        <authorList>
            <person name="Zhang G."/>
        </authorList>
    </citation>
    <scope>NUCLEOTIDE SEQUENCE [LARGE SCALE GENOMIC DNA]</scope>
    <source>
        <strain evidence="5">zg-886</strain>
        <strain evidence="3">Zg-886</strain>
    </source>
</reference>
<protein>
    <submittedName>
        <fullName evidence="4">Exopolyphosphatase</fullName>
    </submittedName>
</protein>
<dbReference type="InterPro" id="IPR050273">
    <property type="entry name" value="GppA/Ppx_hydrolase"/>
</dbReference>
<organism evidence="4 6">
    <name type="scientific">Xiamenia xianingshaonis</name>
    <dbReference type="NCBI Taxonomy" id="2682776"/>
    <lineage>
        <taxon>Bacteria</taxon>
        <taxon>Bacillati</taxon>
        <taxon>Actinomycetota</taxon>
        <taxon>Coriobacteriia</taxon>
        <taxon>Eggerthellales</taxon>
        <taxon>Eggerthellaceae</taxon>
        <taxon>Xiamenia</taxon>
    </lineage>
</organism>
<dbReference type="KEGG" id="ebz:J7S26_01530"/>
<dbReference type="PANTHER" id="PTHR30005:SF0">
    <property type="entry name" value="RETROGRADE REGULATION PROTEIN 2"/>
    <property type="match status" value="1"/>
</dbReference>
<dbReference type="Gene3D" id="3.30.420.150">
    <property type="entry name" value="Exopolyphosphatase. Domain 2"/>
    <property type="match status" value="1"/>
</dbReference>
<dbReference type="SUPFAM" id="SSF53067">
    <property type="entry name" value="Actin-like ATPase domain"/>
    <property type="match status" value="2"/>
</dbReference>
<feature type="domain" description="Ppx/GppA phosphatase N-terminal" evidence="2">
    <location>
        <begin position="30"/>
        <end position="305"/>
    </location>
</feature>
<reference evidence="4" key="2">
    <citation type="submission" date="2021-04" db="EMBL/GenBank/DDBJ databases">
        <title>Novel species in family Eggerthellaceae.</title>
        <authorList>
            <person name="Zhang G."/>
        </authorList>
    </citation>
    <scope>NUCLEOTIDE SEQUENCE</scope>
    <source>
        <strain evidence="4">Zg-886</strain>
    </source>
</reference>
<dbReference type="Proteomes" id="UP000671910">
    <property type="component" value="Chromosome"/>
</dbReference>
<evidence type="ECO:0000313" key="4">
    <source>
        <dbReference type="EMBL" id="QTU84639.1"/>
    </source>
</evidence>
<proteinExistence type="inferred from homology"/>
<dbReference type="EMBL" id="WPCR01000001">
    <property type="protein sequence ID" value="NHM13277.1"/>
    <property type="molecule type" value="Genomic_DNA"/>
</dbReference>
<evidence type="ECO:0000313" key="6">
    <source>
        <dbReference type="Proteomes" id="UP000671910"/>
    </source>
</evidence>
<dbReference type="EMBL" id="CP072829">
    <property type="protein sequence ID" value="QTU84639.1"/>
    <property type="molecule type" value="Genomic_DNA"/>
</dbReference>
<comment type="similarity">
    <text evidence="1">Belongs to the GppA/Ppx family.</text>
</comment>
<dbReference type="InterPro" id="IPR043129">
    <property type="entry name" value="ATPase_NBD"/>
</dbReference>
<gene>
    <name evidence="3" type="ORF">GMI68_00570</name>
    <name evidence="4" type="ORF">J7S26_01530</name>
</gene>
<evidence type="ECO:0000259" key="2">
    <source>
        <dbReference type="Pfam" id="PF02541"/>
    </source>
</evidence>
<keyword evidence="5" id="KW-1185">Reference proteome</keyword>
<dbReference type="Pfam" id="PF02541">
    <property type="entry name" value="Ppx-GppA"/>
    <property type="match status" value="1"/>
</dbReference>
<dbReference type="CDD" id="cd24052">
    <property type="entry name" value="ASKHA_NBD_HpPPX-GppA-like"/>
    <property type="match status" value="1"/>
</dbReference>
<accession>A0A9E6SUP4</accession>
<dbReference type="Gene3D" id="3.30.420.40">
    <property type="match status" value="1"/>
</dbReference>